<feature type="transmembrane region" description="Helical" evidence="9">
    <location>
        <begin position="59"/>
        <end position="76"/>
    </location>
</feature>
<comment type="subcellular location">
    <subcellularLocation>
        <location evidence="9">Cell membrane</location>
        <topology evidence="9">Multi-pass membrane protein</topology>
    </subcellularLocation>
</comment>
<evidence type="ECO:0000256" key="1">
    <source>
        <dbReference type="ARBA" id="ARBA00006139"/>
    </source>
</evidence>
<evidence type="ECO:0000313" key="13">
    <source>
        <dbReference type="Proteomes" id="UP001597285"/>
    </source>
</evidence>
<evidence type="ECO:0000256" key="8">
    <source>
        <dbReference type="ARBA" id="ARBA00023136"/>
    </source>
</evidence>
<dbReference type="PRINTS" id="PR00781">
    <property type="entry name" value="LIPOSIGPTASE"/>
</dbReference>
<evidence type="ECO:0000256" key="6">
    <source>
        <dbReference type="ARBA" id="ARBA00022801"/>
    </source>
</evidence>
<name>A0ABW4NQ80_9LACT</name>
<dbReference type="RefSeq" id="WP_058918576.1">
    <property type="nucleotide sequence ID" value="NZ_JBHSQC010000008.1"/>
</dbReference>
<dbReference type="PROSITE" id="PS00855">
    <property type="entry name" value="SPASE_II"/>
    <property type="match status" value="1"/>
</dbReference>
<gene>
    <name evidence="9 12" type="primary">lspA</name>
    <name evidence="12" type="ORF">ACFSBK_11235</name>
</gene>
<evidence type="ECO:0000313" key="12">
    <source>
        <dbReference type="EMBL" id="MFD1800421.1"/>
    </source>
</evidence>
<keyword evidence="7 9" id="KW-1133">Transmembrane helix</keyword>
<dbReference type="EC" id="3.4.23.36" evidence="9"/>
<feature type="active site" evidence="9">
    <location>
        <position position="128"/>
    </location>
</feature>
<dbReference type="Proteomes" id="UP001597285">
    <property type="component" value="Unassembled WGS sequence"/>
</dbReference>
<comment type="pathway">
    <text evidence="9">Protein modification; lipoprotein biosynthesis (signal peptide cleavage).</text>
</comment>
<comment type="similarity">
    <text evidence="1 9 11">Belongs to the peptidase A8 family.</text>
</comment>
<keyword evidence="13" id="KW-1185">Reference proteome</keyword>
<dbReference type="EMBL" id="JBHUFF010000020">
    <property type="protein sequence ID" value="MFD1800421.1"/>
    <property type="molecule type" value="Genomic_DNA"/>
</dbReference>
<comment type="caution">
    <text evidence="9">Lacks conserved residue(s) required for the propagation of feature annotation.</text>
</comment>
<keyword evidence="6 9" id="KW-0378">Hydrolase</keyword>
<evidence type="ECO:0000256" key="4">
    <source>
        <dbReference type="ARBA" id="ARBA00022692"/>
    </source>
</evidence>
<reference evidence="13" key="1">
    <citation type="journal article" date="2019" name="Int. J. Syst. Evol. Microbiol.">
        <title>The Global Catalogue of Microorganisms (GCM) 10K type strain sequencing project: providing services to taxonomists for standard genome sequencing and annotation.</title>
        <authorList>
            <consortium name="The Broad Institute Genomics Platform"/>
            <consortium name="The Broad Institute Genome Sequencing Center for Infectious Disease"/>
            <person name="Wu L."/>
            <person name="Ma J."/>
        </authorList>
    </citation>
    <scope>NUCLEOTIDE SEQUENCE [LARGE SCALE GENOMIC DNA]</scope>
    <source>
        <strain evidence="13">KCTC 42143</strain>
    </source>
</reference>
<keyword evidence="2 9" id="KW-1003">Cell membrane</keyword>
<proteinExistence type="inferred from homology"/>
<keyword evidence="8 9" id="KW-0472">Membrane</keyword>
<evidence type="ECO:0000256" key="11">
    <source>
        <dbReference type="RuleBase" id="RU004181"/>
    </source>
</evidence>
<accession>A0ABW4NQ80</accession>
<evidence type="ECO:0000256" key="10">
    <source>
        <dbReference type="RuleBase" id="RU000594"/>
    </source>
</evidence>
<dbReference type="HAMAP" id="MF_00161">
    <property type="entry name" value="LspA"/>
    <property type="match status" value="1"/>
</dbReference>
<protein>
    <recommendedName>
        <fullName evidence="9">Lipoprotein signal peptidase</fullName>
        <ecNumber evidence="9">3.4.23.36</ecNumber>
    </recommendedName>
    <alternativeName>
        <fullName evidence="9">Prolipoprotein signal peptidase</fullName>
    </alternativeName>
    <alternativeName>
        <fullName evidence="9">Signal peptidase II</fullName>
        <shortName evidence="9">SPase II</shortName>
    </alternativeName>
</protein>
<dbReference type="GO" id="GO:0004190">
    <property type="term" value="F:aspartic-type endopeptidase activity"/>
    <property type="evidence" value="ECO:0007669"/>
    <property type="project" value="UniProtKB-EC"/>
</dbReference>
<dbReference type="PANTHER" id="PTHR33695">
    <property type="entry name" value="LIPOPROTEIN SIGNAL PEPTIDASE"/>
    <property type="match status" value="1"/>
</dbReference>
<feature type="transmembrane region" description="Helical" evidence="9">
    <location>
        <begin position="85"/>
        <end position="102"/>
    </location>
</feature>
<evidence type="ECO:0000256" key="3">
    <source>
        <dbReference type="ARBA" id="ARBA00022670"/>
    </source>
</evidence>
<dbReference type="PANTHER" id="PTHR33695:SF1">
    <property type="entry name" value="LIPOPROTEIN SIGNAL PEPTIDASE"/>
    <property type="match status" value="1"/>
</dbReference>
<dbReference type="Pfam" id="PF01252">
    <property type="entry name" value="Peptidase_A8"/>
    <property type="match status" value="1"/>
</dbReference>
<keyword evidence="5 9" id="KW-0064">Aspartyl protease</keyword>
<sequence>MFLYYVLAAVIIGVDQWTKYLTVAHIDLYEVVEVIPGVLSWMYIRNTGAAWSILEGKMWFFYLVTIVVVGVVVVYLQKYGKNSRLLSIALAFILAGSIGNFIDRLRVEYVIDMVRLEFINFPIFNVADMALSIGVVLMILYVFLDEKKQKKNSPG</sequence>
<feature type="active site" evidence="9">
    <location>
        <position position="112"/>
    </location>
</feature>
<evidence type="ECO:0000256" key="5">
    <source>
        <dbReference type="ARBA" id="ARBA00022750"/>
    </source>
</evidence>
<evidence type="ECO:0000256" key="7">
    <source>
        <dbReference type="ARBA" id="ARBA00022989"/>
    </source>
</evidence>
<dbReference type="InterPro" id="IPR001872">
    <property type="entry name" value="Peptidase_A8"/>
</dbReference>
<organism evidence="12 13">
    <name type="scientific">Carnobacterium antarcticum</name>
    <dbReference type="NCBI Taxonomy" id="2126436"/>
    <lineage>
        <taxon>Bacteria</taxon>
        <taxon>Bacillati</taxon>
        <taxon>Bacillota</taxon>
        <taxon>Bacilli</taxon>
        <taxon>Lactobacillales</taxon>
        <taxon>Carnobacteriaceae</taxon>
        <taxon>Carnobacterium</taxon>
    </lineage>
</organism>
<keyword evidence="3 9" id="KW-0645">Protease</keyword>
<evidence type="ECO:0000256" key="2">
    <source>
        <dbReference type="ARBA" id="ARBA00022475"/>
    </source>
</evidence>
<keyword evidence="4 9" id="KW-0812">Transmembrane</keyword>
<evidence type="ECO:0000256" key="9">
    <source>
        <dbReference type="HAMAP-Rule" id="MF_00161"/>
    </source>
</evidence>
<feature type="transmembrane region" description="Helical" evidence="9">
    <location>
        <begin position="122"/>
        <end position="144"/>
    </location>
</feature>
<comment type="function">
    <text evidence="9 10">This protein specifically catalyzes the removal of signal peptides from prolipoproteins.</text>
</comment>
<comment type="catalytic activity">
    <reaction evidence="9 10">
        <text>Release of signal peptides from bacterial membrane prolipoproteins. Hydrolyzes -Xaa-Yaa-Zaa-|-(S,diacylglyceryl)Cys-, in which Xaa is hydrophobic (preferably Leu), and Yaa (Ala or Ser) and Zaa (Gly or Ala) have small, neutral side chains.</text>
        <dbReference type="EC" id="3.4.23.36"/>
    </reaction>
</comment>
<dbReference type="NCBIfam" id="TIGR00077">
    <property type="entry name" value="lspA"/>
    <property type="match status" value="1"/>
</dbReference>
<comment type="caution">
    <text evidence="12">The sequence shown here is derived from an EMBL/GenBank/DDBJ whole genome shotgun (WGS) entry which is preliminary data.</text>
</comment>